<dbReference type="SUPFAM" id="SSF51735">
    <property type="entry name" value="NAD(P)-binding Rossmann-fold domains"/>
    <property type="match status" value="1"/>
</dbReference>
<evidence type="ECO:0000313" key="2">
    <source>
        <dbReference type="EMBL" id="CAB4911933.1"/>
    </source>
</evidence>
<dbReference type="PANTHER" id="PTHR42879">
    <property type="entry name" value="3-OXOACYL-(ACYL-CARRIER-PROTEIN) REDUCTASE"/>
    <property type="match status" value="1"/>
</dbReference>
<proteinExistence type="inferred from homology"/>
<name>A0A6J7H5E4_9ZZZZ</name>
<dbReference type="AlphaFoldDB" id="A0A6J7H5E4"/>
<dbReference type="PRINTS" id="PR00080">
    <property type="entry name" value="SDRFAMILY"/>
</dbReference>
<accession>A0A6J7H5E4</accession>
<gene>
    <name evidence="2" type="ORF">UFOPK3610_00863</name>
</gene>
<sequence length="249" mass="25833">MTVTLDSLAVVTGGGAGIGRAIAIGLAAQGRTVAILDVRAELARDTAQEIIASGGKAEGFYVDIADMDSVIAARDAVVAKYGPCQVLVNNAGWEEIHRFTETSSDFWQKILGINLLGPIAVTHAFLQGMIDAGHGGRVVNISSDAGRVGSSGEVVYSGAKGGIIGFTKALAREIIRFDITSNCVCPGPTDTPLLRDAPEKLTTALKGAIPARRLAQPEDIMNAVRFFASPDSSYITGQTLSVSGGLTMA</sequence>
<evidence type="ECO:0000256" key="1">
    <source>
        <dbReference type="ARBA" id="ARBA00006484"/>
    </source>
</evidence>
<dbReference type="GO" id="GO:0032787">
    <property type="term" value="P:monocarboxylic acid metabolic process"/>
    <property type="evidence" value="ECO:0007669"/>
    <property type="project" value="UniProtKB-ARBA"/>
</dbReference>
<dbReference type="PRINTS" id="PR00081">
    <property type="entry name" value="GDHRDH"/>
</dbReference>
<dbReference type="EMBL" id="CAFBMR010000026">
    <property type="protein sequence ID" value="CAB4911933.1"/>
    <property type="molecule type" value="Genomic_DNA"/>
</dbReference>
<dbReference type="FunFam" id="3.40.50.720:FF:000084">
    <property type="entry name" value="Short-chain dehydrogenase reductase"/>
    <property type="match status" value="1"/>
</dbReference>
<comment type="similarity">
    <text evidence="1">Belongs to the short-chain dehydrogenases/reductases (SDR) family.</text>
</comment>
<organism evidence="2">
    <name type="scientific">freshwater metagenome</name>
    <dbReference type="NCBI Taxonomy" id="449393"/>
    <lineage>
        <taxon>unclassified sequences</taxon>
        <taxon>metagenomes</taxon>
        <taxon>ecological metagenomes</taxon>
    </lineage>
</organism>
<protein>
    <submittedName>
        <fullName evidence="2">Unannotated protein</fullName>
    </submittedName>
</protein>
<dbReference type="InterPro" id="IPR020904">
    <property type="entry name" value="Sc_DH/Rdtase_CS"/>
</dbReference>
<dbReference type="InterPro" id="IPR036291">
    <property type="entry name" value="NAD(P)-bd_dom_sf"/>
</dbReference>
<dbReference type="PROSITE" id="PS00061">
    <property type="entry name" value="ADH_SHORT"/>
    <property type="match status" value="1"/>
</dbReference>
<dbReference type="Pfam" id="PF13561">
    <property type="entry name" value="adh_short_C2"/>
    <property type="match status" value="1"/>
</dbReference>
<dbReference type="InterPro" id="IPR002347">
    <property type="entry name" value="SDR_fam"/>
</dbReference>
<dbReference type="InterPro" id="IPR050259">
    <property type="entry name" value="SDR"/>
</dbReference>
<dbReference type="Gene3D" id="3.40.50.720">
    <property type="entry name" value="NAD(P)-binding Rossmann-like Domain"/>
    <property type="match status" value="1"/>
</dbReference>
<dbReference type="PANTHER" id="PTHR42879:SF2">
    <property type="entry name" value="3-OXOACYL-[ACYL-CARRIER-PROTEIN] REDUCTASE FABG"/>
    <property type="match status" value="1"/>
</dbReference>
<reference evidence="2" key="1">
    <citation type="submission" date="2020-05" db="EMBL/GenBank/DDBJ databases">
        <authorList>
            <person name="Chiriac C."/>
            <person name="Salcher M."/>
            <person name="Ghai R."/>
            <person name="Kavagutti S V."/>
        </authorList>
    </citation>
    <scope>NUCLEOTIDE SEQUENCE</scope>
</reference>